<feature type="transmembrane region" description="Helical" evidence="1">
    <location>
        <begin position="85"/>
        <end position="101"/>
    </location>
</feature>
<keyword evidence="1" id="KW-0812">Transmembrane</keyword>
<name>A0A6I5RPE6_9PSED</name>
<dbReference type="RefSeq" id="WP_163934787.1">
    <property type="nucleotide sequence ID" value="NZ_BMQU01000016.1"/>
</dbReference>
<sequence length="163" mass="17905">MNRRLIGNAVLFQVGWTACLFGARHPIWLLLALGCLALQVAWAPAPARECRLLLKIAACGWVLDSLLLNLGVFDFGDNRWILPNWLAILWLLFASTLRLSLAWTASPLWLAALFGGLGGPMSYYAGAHLAGVGFPYGLWPSLTLLALLWALLLPALHRLARHP</sequence>
<feature type="transmembrane region" description="Helical" evidence="1">
    <location>
        <begin position="27"/>
        <end position="45"/>
    </location>
</feature>
<keyword evidence="3" id="KW-1185">Reference proteome</keyword>
<organism evidence="2 3">
    <name type="scientific">Pseudomonas laurentiana</name>
    <dbReference type="NCBI Taxonomy" id="2364649"/>
    <lineage>
        <taxon>Bacteria</taxon>
        <taxon>Pseudomonadati</taxon>
        <taxon>Pseudomonadota</taxon>
        <taxon>Gammaproteobacteria</taxon>
        <taxon>Pseudomonadales</taxon>
        <taxon>Pseudomonadaceae</taxon>
        <taxon>Pseudomonas</taxon>
    </lineage>
</organism>
<dbReference type="PROSITE" id="PS51257">
    <property type="entry name" value="PROKAR_LIPOPROTEIN"/>
    <property type="match status" value="1"/>
</dbReference>
<dbReference type="Proteomes" id="UP000471751">
    <property type="component" value="Unassembled WGS sequence"/>
</dbReference>
<protein>
    <submittedName>
        <fullName evidence="2">DUF2878 domain-containing protein</fullName>
    </submittedName>
</protein>
<dbReference type="InterPro" id="IPR021306">
    <property type="entry name" value="DUF2878"/>
</dbReference>
<reference evidence="2 3" key="1">
    <citation type="submission" date="2020-02" db="EMBL/GenBank/DDBJ databases">
        <title>Broccoli isolated Pseudomonas sp.</title>
        <authorList>
            <person name="Fujikawa T."/>
            <person name="Sawada H."/>
        </authorList>
    </citation>
    <scope>NUCLEOTIDE SEQUENCE [LARGE SCALE GENOMIC DNA]</scope>
    <source>
        <strain evidence="2 3">JCM 32154</strain>
    </source>
</reference>
<feature type="transmembrane region" description="Helical" evidence="1">
    <location>
        <begin position="138"/>
        <end position="156"/>
    </location>
</feature>
<evidence type="ECO:0000313" key="2">
    <source>
        <dbReference type="EMBL" id="NES09783.1"/>
    </source>
</evidence>
<keyword evidence="1" id="KW-1133">Transmembrane helix</keyword>
<evidence type="ECO:0000256" key="1">
    <source>
        <dbReference type="SAM" id="Phobius"/>
    </source>
</evidence>
<gene>
    <name evidence="2" type="ORF">G3O07_08615</name>
</gene>
<dbReference type="Pfam" id="PF11086">
    <property type="entry name" value="DUF2878"/>
    <property type="match status" value="1"/>
</dbReference>
<proteinExistence type="predicted"/>
<dbReference type="EMBL" id="JAAHBT010000074">
    <property type="protein sequence ID" value="NES09783.1"/>
    <property type="molecule type" value="Genomic_DNA"/>
</dbReference>
<evidence type="ECO:0000313" key="3">
    <source>
        <dbReference type="Proteomes" id="UP000471751"/>
    </source>
</evidence>
<keyword evidence="1" id="KW-0472">Membrane</keyword>
<dbReference type="AlphaFoldDB" id="A0A6I5RPE6"/>
<feature type="transmembrane region" description="Helical" evidence="1">
    <location>
        <begin position="108"/>
        <end position="126"/>
    </location>
</feature>
<accession>A0A6I5RPE6</accession>
<comment type="caution">
    <text evidence="2">The sequence shown here is derived from an EMBL/GenBank/DDBJ whole genome shotgun (WGS) entry which is preliminary data.</text>
</comment>